<dbReference type="STRING" id="282301.A0A267E230"/>
<keyword evidence="1" id="KW-0521">NADP</keyword>
<dbReference type="PANTHER" id="PTHR44154">
    <property type="entry name" value="QUINONE OXIDOREDUCTASE"/>
    <property type="match status" value="1"/>
</dbReference>
<organism evidence="3 4">
    <name type="scientific">Macrostomum lignano</name>
    <dbReference type="NCBI Taxonomy" id="282301"/>
    <lineage>
        <taxon>Eukaryota</taxon>
        <taxon>Metazoa</taxon>
        <taxon>Spiralia</taxon>
        <taxon>Lophotrochozoa</taxon>
        <taxon>Platyhelminthes</taxon>
        <taxon>Rhabditophora</taxon>
        <taxon>Macrostomorpha</taxon>
        <taxon>Macrostomida</taxon>
        <taxon>Macrostomidae</taxon>
        <taxon>Macrostomum</taxon>
    </lineage>
</organism>
<gene>
    <name evidence="3" type="ORF">BOX15_Mlig024454g2</name>
</gene>
<dbReference type="AlphaFoldDB" id="A0A267E230"/>
<evidence type="ECO:0000256" key="1">
    <source>
        <dbReference type="ARBA" id="ARBA00022857"/>
    </source>
</evidence>
<proteinExistence type="predicted"/>
<reference evidence="3 4" key="1">
    <citation type="submission" date="2017-06" db="EMBL/GenBank/DDBJ databases">
        <title>A platform for efficient transgenesis in Macrostomum lignano, a flatworm model organism for stem cell research.</title>
        <authorList>
            <person name="Berezikov E."/>
        </authorList>
    </citation>
    <scope>NUCLEOTIDE SEQUENCE [LARGE SCALE GENOMIC DNA]</scope>
    <source>
        <strain evidence="3">DV1</strain>
        <tissue evidence="3">Whole organism</tissue>
    </source>
</reference>
<evidence type="ECO:0000313" key="4">
    <source>
        <dbReference type="Proteomes" id="UP000215902"/>
    </source>
</evidence>
<evidence type="ECO:0000259" key="2">
    <source>
        <dbReference type="SMART" id="SM00829"/>
    </source>
</evidence>
<evidence type="ECO:0000313" key="3">
    <source>
        <dbReference type="EMBL" id="PAA55611.1"/>
    </source>
</evidence>
<dbReference type="CDD" id="cd08253">
    <property type="entry name" value="zeta_crystallin"/>
    <property type="match status" value="1"/>
</dbReference>
<dbReference type="Gene3D" id="3.40.50.720">
    <property type="entry name" value="NAD(P)-binding Rossmann-like Domain"/>
    <property type="match status" value="1"/>
</dbReference>
<protein>
    <recommendedName>
        <fullName evidence="2">Enoyl reductase (ER) domain-containing protein</fullName>
    </recommendedName>
</protein>
<dbReference type="GO" id="GO:0005829">
    <property type="term" value="C:cytosol"/>
    <property type="evidence" value="ECO:0007669"/>
    <property type="project" value="TreeGrafter"/>
</dbReference>
<dbReference type="Pfam" id="PF08240">
    <property type="entry name" value="ADH_N"/>
    <property type="match status" value="1"/>
</dbReference>
<accession>A0A267E230</accession>
<dbReference type="EMBL" id="NIVC01002731">
    <property type="protein sequence ID" value="PAA55611.1"/>
    <property type="molecule type" value="Genomic_DNA"/>
</dbReference>
<dbReference type="InterPro" id="IPR051603">
    <property type="entry name" value="Zinc-ADH_QOR/CCCR"/>
</dbReference>
<dbReference type="FunFam" id="3.40.50.720:FF:000244">
    <property type="entry name" value="quinone oxidoreductase"/>
    <property type="match status" value="1"/>
</dbReference>
<dbReference type="InterPro" id="IPR011032">
    <property type="entry name" value="GroES-like_sf"/>
</dbReference>
<name>A0A267E230_9PLAT</name>
<dbReference type="InterPro" id="IPR036291">
    <property type="entry name" value="NAD(P)-bd_dom_sf"/>
</dbReference>
<dbReference type="SUPFAM" id="SSF51735">
    <property type="entry name" value="NAD(P)-binding Rossmann-fold domains"/>
    <property type="match status" value="1"/>
</dbReference>
<dbReference type="GO" id="GO:0003960">
    <property type="term" value="F:quinone reductase (NADPH) activity"/>
    <property type="evidence" value="ECO:0007669"/>
    <property type="project" value="TreeGrafter"/>
</dbReference>
<dbReference type="GO" id="GO:0003730">
    <property type="term" value="F:mRNA 3'-UTR binding"/>
    <property type="evidence" value="ECO:0007669"/>
    <property type="project" value="TreeGrafter"/>
</dbReference>
<dbReference type="Pfam" id="PF00107">
    <property type="entry name" value="ADH_zinc_N"/>
    <property type="match status" value="1"/>
</dbReference>
<dbReference type="GO" id="GO:0070402">
    <property type="term" value="F:NADPH binding"/>
    <property type="evidence" value="ECO:0007669"/>
    <property type="project" value="TreeGrafter"/>
</dbReference>
<dbReference type="InterPro" id="IPR020843">
    <property type="entry name" value="ER"/>
</dbReference>
<sequence>ADHTEMYNCIRVSQFGPSSVLQMASADVSSLSPGPGQVLIKALAAGVNPVETYIRSGQYATLPKLPYTPGSDCAGEVVAVGKDVPKRLKTGERVYTMGTVSGSYAQLVLASQSNTFRLPDNVSWLEGACLGVPAFTALRALRTCGGARAGQTVLIHGASGAVGLLCCQLAANLGMRVLATAGSPEGRQLALDCGANMAFDHHDPDYADAIAVETADTDGVHLTVEMLANVNLATDCRLASPSGRIVIVGNRGSLNFNPRLTMSKEVSVTGVFLRRSTDVELAEYAKLISEMLKAGSSGPQWTASSTWPRRAPLTISSSTGRPVSAGLCLKSTNGSARLTNNRFIMR</sequence>
<dbReference type="InterPro" id="IPR013149">
    <property type="entry name" value="ADH-like_C"/>
</dbReference>
<dbReference type="Gene3D" id="3.90.180.10">
    <property type="entry name" value="Medium-chain alcohol dehydrogenases, catalytic domain"/>
    <property type="match status" value="1"/>
</dbReference>
<dbReference type="OrthoDB" id="3941538at2759"/>
<dbReference type="SUPFAM" id="SSF50129">
    <property type="entry name" value="GroES-like"/>
    <property type="match status" value="1"/>
</dbReference>
<dbReference type="InterPro" id="IPR013154">
    <property type="entry name" value="ADH-like_N"/>
</dbReference>
<comment type="caution">
    <text evidence="3">The sequence shown here is derived from an EMBL/GenBank/DDBJ whole genome shotgun (WGS) entry which is preliminary data.</text>
</comment>
<keyword evidence="4" id="KW-1185">Reference proteome</keyword>
<dbReference type="Proteomes" id="UP000215902">
    <property type="component" value="Unassembled WGS sequence"/>
</dbReference>
<dbReference type="SMART" id="SM00829">
    <property type="entry name" value="PKS_ER"/>
    <property type="match status" value="1"/>
</dbReference>
<feature type="non-terminal residue" evidence="3">
    <location>
        <position position="1"/>
    </location>
</feature>
<feature type="domain" description="Enoyl reductase (ER)" evidence="2">
    <location>
        <begin position="16"/>
        <end position="323"/>
    </location>
</feature>
<dbReference type="PANTHER" id="PTHR44154:SF1">
    <property type="entry name" value="QUINONE OXIDOREDUCTASE"/>
    <property type="match status" value="1"/>
</dbReference>